<dbReference type="EMBL" id="JABSTU010000004">
    <property type="protein sequence ID" value="KAH8034107.1"/>
    <property type="molecule type" value="Genomic_DNA"/>
</dbReference>
<evidence type="ECO:0000313" key="2">
    <source>
        <dbReference type="Proteomes" id="UP000821866"/>
    </source>
</evidence>
<evidence type="ECO:0000313" key="1">
    <source>
        <dbReference type="EMBL" id="KAH8034107.1"/>
    </source>
</evidence>
<protein>
    <submittedName>
        <fullName evidence="1">Uncharacterized protein</fullName>
    </submittedName>
</protein>
<dbReference type="VEuPathDB" id="VectorBase:LOC119170388"/>
<dbReference type="AlphaFoldDB" id="A0A9J6EI63"/>
<accession>A0A9J6EI63</accession>
<sequence>MCSDEIEGNILSEIVEIDDMSSVEELEAGPLSVTDNLCDSDEEFDYCCRKASTGNAPVAAKPLGQPSVGISDTTSTAAVCSDPPLFANSSEHEHGEGQTSMSTCGDAGQALITPVVAPIVSMCANPDVCMDAEKPTDSVSCDSASLCLDSSLFEGDEEPWSNIFGSELPCADNMWVDAEKPTDTSNSMLLLADSNVSLVTGNSTSNICYNTPVRAGSNVCVDKEVNVYMTPENSVVICNDANLLTAEKEEVGGDIAFCGEQELTRVCSWMTEASCRELPVIAPVLQIEGRCTRWKAR</sequence>
<organism evidence="1 2">
    <name type="scientific">Rhipicephalus microplus</name>
    <name type="common">Cattle tick</name>
    <name type="synonym">Boophilus microplus</name>
    <dbReference type="NCBI Taxonomy" id="6941"/>
    <lineage>
        <taxon>Eukaryota</taxon>
        <taxon>Metazoa</taxon>
        <taxon>Ecdysozoa</taxon>
        <taxon>Arthropoda</taxon>
        <taxon>Chelicerata</taxon>
        <taxon>Arachnida</taxon>
        <taxon>Acari</taxon>
        <taxon>Parasitiformes</taxon>
        <taxon>Ixodida</taxon>
        <taxon>Ixodoidea</taxon>
        <taxon>Ixodidae</taxon>
        <taxon>Rhipicephalinae</taxon>
        <taxon>Rhipicephalus</taxon>
        <taxon>Boophilus</taxon>
    </lineage>
</organism>
<name>A0A9J6EI63_RHIMP</name>
<reference evidence="1" key="1">
    <citation type="journal article" date="2020" name="Cell">
        <title>Large-Scale Comparative Analyses of Tick Genomes Elucidate Their Genetic Diversity and Vector Capacities.</title>
        <authorList>
            <consortium name="Tick Genome and Microbiome Consortium (TIGMIC)"/>
            <person name="Jia N."/>
            <person name="Wang J."/>
            <person name="Shi W."/>
            <person name="Du L."/>
            <person name="Sun Y."/>
            <person name="Zhan W."/>
            <person name="Jiang J.F."/>
            <person name="Wang Q."/>
            <person name="Zhang B."/>
            <person name="Ji P."/>
            <person name="Bell-Sakyi L."/>
            <person name="Cui X.M."/>
            <person name="Yuan T.T."/>
            <person name="Jiang B.G."/>
            <person name="Yang W.F."/>
            <person name="Lam T.T."/>
            <person name="Chang Q.C."/>
            <person name="Ding S.J."/>
            <person name="Wang X.J."/>
            <person name="Zhu J.G."/>
            <person name="Ruan X.D."/>
            <person name="Zhao L."/>
            <person name="Wei J.T."/>
            <person name="Ye R.Z."/>
            <person name="Que T.C."/>
            <person name="Du C.H."/>
            <person name="Zhou Y.H."/>
            <person name="Cheng J.X."/>
            <person name="Dai P.F."/>
            <person name="Guo W.B."/>
            <person name="Han X.H."/>
            <person name="Huang E.J."/>
            <person name="Li L.F."/>
            <person name="Wei W."/>
            <person name="Gao Y.C."/>
            <person name="Liu J.Z."/>
            <person name="Shao H.Z."/>
            <person name="Wang X."/>
            <person name="Wang C.C."/>
            <person name="Yang T.C."/>
            <person name="Huo Q.B."/>
            <person name="Li W."/>
            <person name="Chen H.Y."/>
            <person name="Chen S.E."/>
            <person name="Zhou L.G."/>
            <person name="Ni X.B."/>
            <person name="Tian J.H."/>
            <person name="Sheng Y."/>
            <person name="Liu T."/>
            <person name="Pan Y.S."/>
            <person name="Xia L.Y."/>
            <person name="Li J."/>
            <person name="Zhao F."/>
            <person name="Cao W.C."/>
        </authorList>
    </citation>
    <scope>NUCLEOTIDE SEQUENCE</scope>
    <source>
        <strain evidence="1">Rmic-2018</strain>
    </source>
</reference>
<dbReference type="Proteomes" id="UP000821866">
    <property type="component" value="Chromosome 2"/>
</dbReference>
<reference evidence="1" key="2">
    <citation type="submission" date="2021-09" db="EMBL/GenBank/DDBJ databases">
        <authorList>
            <person name="Jia N."/>
            <person name="Wang J."/>
            <person name="Shi W."/>
            <person name="Du L."/>
            <person name="Sun Y."/>
            <person name="Zhan W."/>
            <person name="Jiang J."/>
            <person name="Wang Q."/>
            <person name="Zhang B."/>
            <person name="Ji P."/>
            <person name="Sakyi L.B."/>
            <person name="Cui X."/>
            <person name="Yuan T."/>
            <person name="Jiang B."/>
            <person name="Yang W."/>
            <person name="Lam T.T.-Y."/>
            <person name="Chang Q."/>
            <person name="Ding S."/>
            <person name="Wang X."/>
            <person name="Zhu J."/>
            <person name="Ruan X."/>
            <person name="Zhao L."/>
            <person name="Wei J."/>
            <person name="Que T."/>
            <person name="Du C."/>
            <person name="Cheng J."/>
            <person name="Dai P."/>
            <person name="Han X."/>
            <person name="Huang E."/>
            <person name="Gao Y."/>
            <person name="Liu J."/>
            <person name="Shao H."/>
            <person name="Ye R."/>
            <person name="Li L."/>
            <person name="Wei W."/>
            <person name="Wang X."/>
            <person name="Wang C."/>
            <person name="Huo Q."/>
            <person name="Li W."/>
            <person name="Guo W."/>
            <person name="Chen H."/>
            <person name="Chen S."/>
            <person name="Zhou L."/>
            <person name="Zhou L."/>
            <person name="Ni X."/>
            <person name="Tian J."/>
            <person name="Zhou Y."/>
            <person name="Sheng Y."/>
            <person name="Liu T."/>
            <person name="Pan Y."/>
            <person name="Xia L."/>
            <person name="Li J."/>
            <person name="Zhao F."/>
            <person name="Cao W."/>
        </authorList>
    </citation>
    <scope>NUCLEOTIDE SEQUENCE</scope>
    <source>
        <strain evidence="1">Rmic-2018</strain>
        <tissue evidence="1">Larvae</tissue>
    </source>
</reference>
<keyword evidence="2" id="KW-1185">Reference proteome</keyword>
<proteinExistence type="predicted"/>
<comment type="caution">
    <text evidence="1">The sequence shown here is derived from an EMBL/GenBank/DDBJ whole genome shotgun (WGS) entry which is preliminary data.</text>
</comment>
<gene>
    <name evidence="1" type="ORF">HPB51_020124</name>
</gene>